<dbReference type="Pfam" id="PF01128">
    <property type="entry name" value="IspD"/>
    <property type="match status" value="1"/>
</dbReference>
<feature type="site" description="Positions MEP for the nucleophilic attack" evidence="3">
    <location>
        <position position="158"/>
    </location>
</feature>
<dbReference type="HAMAP" id="MF_00108">
    <property type="entry name" value="IspD"/>
    <property type="match status" value="1"/>
</dbReference>
<name>A0A5C5WCY9_9BACT</name>
<comment type="pathway">
    <text evidence="3">Isoprenoid biosynthesis; isopentenyl diphosphate biosynthesis via DXP pathway; isopentenyl diphosphate from 1-deoxy-D-xylulose 5-phosphate: step 2/6.</text>
</comment>
<sequence length="247" mass="26812">MSRFAVLILAAGQSSRFGDPHYKKPFAPLEGRPVWMHAVDRFKDREDVAEVVVVVAPEDREAFQTKFGANLLFLGVALCEGGALRSDSVRKGLDALSSQATHVAIHDAARPCVTTEDIDRVFAAARQSGAAILASPVVATLKRASSTDPPEVEETVPREGLWAAQTPQVFERDLLNGAYEAGGSPVTDDAQLIERHGHRVVIVEGSSENLKITTQEDLRLAAAILATRSVAKPQKPSHPFEDDDLWR</sequence>
<dbReference type="CDD" id="cd02516">
    <property type="entry name" value="CDP-ME_synthetase"/>
    <property type="match status" value="1"/>
</dbReference>
<comment type="caution">
    <text evidence="4">The sequence shown here is derived from an EMBL/GenBank/DDBJ whole genome shotgun (WGS) entry which is preliminary data.</text>
</comment>
<accession>A0A5C5WCY9</accession>
<dbReference type="GO" id="GO:0019288">
    <property type="term" value="P:isopentenyl diphosphate biosynthetic process, methylerythritol 4-phosphate pathway"/>
    <property type="evidence" value="ECO:0007669"/>
    <property type="project" value="UniProtKB-UniRule"/>
</dbReference>
<evidence type="ECO:0000256" key="1">
    <source>
        <dbReference type="ARBA" id="ARBA00022679"/>
    </source>
</evidence>
<dbReference type="UniPathway" id="UPA00056">
    <property type="reaction ID" value="UER00093"/>
</dbReference>
<dbReference type="InterPro" id="IPR050088">
    <property type="entry name" value="IspD/TarI_cytidylyltransf_bact"/>
</dbReference>
<dbReference type="PANTHER" id="PTHR32125">
    <property type="entry name" value="2-C-METHYL-D-ERYTHRITOL 4-PHOSPHATE CYTIDYLYLTRANSFERASE, CHLOROPLASTIC"/>
    <property type="match status" value="1"/>
</dbReference>
<reference evidence="4 5" key="1">
    <citation type="submission" date="2019-02" db="EMBL/GenBank/DDBJ databases">
        <title>Deep-cultivation of Planctomycetes and their phenomic and genomic characterization uncovers novel biology.</title>
        <authorList>
            <person name="Wiegand S."/>
            <person name="Jogler M."/>
            <person name="Boedeker C."/>
            <person name="Pinto D."/>
            <person name="Vollmers J."/>
            <person name="Rivas-Marin E."/>
            <person name="Kohn T."/>
            <person name="Peeters S.H."/>
            <person name="Heuer A."/>
            <person name="Rast P."/>
            <person name="Oberbeckmann S."/>
            <person name="Bunk B."/>
            <person name="Jeske O."/>
            <person name="Meyerdierks A."/>
            <person name="Storesund J.E."/>
            <person name="Kallscheuer N."/>
            <person name="Luecker S."/>
            <person name="Lage O.M."/>
            <person name="Pohl T."/>
            <person name="Merkel B.J."/>
            <person name="Hornburger P."/>
            <person name="Mueller R.-W."/>
            <person name="Bruemmer F."/>
            <person name="Labrenz M."/>
            <person name="Spormann A.M."/>
            <person name="Op Den Camp H."/>
            <person name="Overmann J."/>
            <person name="Amann R."/>
            <person name="Jetten M.S.M."/>
            <person name="Mascher T."/>
            <person name="Medema M.H."/>
            <person name="Devos D.P."/>
            <person name="Kaster A.-K."/>
            <person name="Ovreas L."/>
            <person name="Rohde M."/>
            <person name="Galperin M.Y."/>
            <person name="Jogler C."/>
        </authorList>
    </citation>
    <scope>NUCLEOTIDE SEQUENCE [LARGE SCALE GENOMIC DNA]</scope>
    <source>
        <strain evidence="4 5">Pla111</strain>
    </source>
</reference>
<dbReference type="GO" id="GO:0050518">
    <property type="term" value="F:2-C-methyl-D-erythritol 4-phosphate cytidylyltransferase activity"/>
    <property type="evidence" value="ECO:0007669"/>
    <property type="project" value="UniProtKB-UniRule"/>
</dbReference>
<dbReference type="Gene3D" id="3.90.550.10">
    <property type="entry name" value="Spore Coat Polysaccharide Biosynthesis Protein SpsA, Chain A"/>
    <property type="match status" value="1"/>
</dbReference>
<feature type="site" description="Positions MEP for the nucleophilic attack" evidence="3">
    <location>
        <position position="211"/>
    </location>
</feature>
<dbReference type="InterPro" id="IPR034683">
    <property type="entry name" value="IspD/TarI"/>
</dbReference>
<dbReference type="Proteomes" id="UP000318995">
    <property type="component" value="Unassembled WGS sequence"/>
</dbReference>
<keyword evidence="3" id="KW-0414">Isoprene biosynthesis</keyword>
<dbReference type="EMBL" id="SJPH01000001">
    <property type="protein sequence ID" value="TWT48534.1"/>
    <property type="molecule type" value="Genomic_DNA"/>
</dbReference>
<dbReference type="InterPro" id="IPR029044">
    <property type="entry name" value="Nucleotide-diphossugar_trans"/>
</dbReference>
<dbReference type="EC" id="2.7.7.60" evidence="3"/>
<gene>
    <name evidence="3 4" type="primary">ispD</name>
    <name evidence="4" type="ORF">Pla111_03060</name>
</gene>
<dbReference type="PANTHER" id="PTHR32125:SF4">
    <property type="entry name" value="2-C-METHYL-D-ERYTHRITOL 4-PHOSPHATE CYTIDYLYLTRANSFERASE, CHLOROPLASTIC"/>
    <property type="match status" value="1"/>
</dbReference>
<comment type="similarity">
    <text evidence="3">Belongs to the IspD/TarI cytidylyltransferase family. IspD subfamily.</text>
</comment>
<dbReference type="SUPFAM" id="SSF53448">
    <property type="entry name" value="Nucleotide-diphospho-sugar transferases"/>
    <property type="match status" value="1"/>
</dbReference>
<evidence type="ECO:0000256" key="2">
    <source>
        <dbReference type="ARBA" id="ARBA00022695"/>
    </source>
</evidence>
<comment type="function">
    <text evidence="3">Catalyzes the formation of 4-diphosphocytidyl-2-C-methyl-D-erythritol from CTP and 2-C-methyl-D-erythritol 4-phosphate (MEP).</text>
</comment>
<dbReference type="NCBIfam" id="TIGR00453">
    <property type="entry name" value="ispD"/>
    <property type="match status" value="1"/>
</dbReference>
<evidence type="ECO:0000313" key="4">
    <source>
        <dbReference type="EMBL" id="TWT48534.1"/>
    </source>
</evidence>
<keyword evidence="2 3" id="KW-0548">Nucleotidyltransferase</keyword>
<dbReference type="RefSeq" id="WP_146570675.1">
    <property type="nucleotide sequence ID" value="NZ_SJPH01000001.1"/>
</dbReference>
<proteinExistence type="inferred from homology"/>
<evidence type="ECO:0000313" key="5">
    <source>
        <dbReference type="Proteomes" id="UP000318995"/>
    </source>
</evidence>
<dbReference type="FunFam" id="3.90.550.10:FF:000003">
    <property type="entry name" value="2-C-methyl-D-erythritol 4-phosphate cytidylyltransferase"/>
    <property type="match status" value="1"/>
</dbReference>
<dbReference type="InterPro" id="IPR001228">
    <property type="entry name" value="IspD"/>
</dbReference>
<keyword evidence="5" id="KW-1185">Reference proteome</keyword>
<keyword evidence="1 3" id="KW-0808">Transferase</keyword>
<organism evidence="4 5">
    <name type="scientific">Botrimarina hoheduenensis</name>
    <dbReference type="NCBI Taxonomy" id="2528000"/>
    <lineage>
        <taxon>Bacteria</taxon>
        <taxon>Pseudomonadati</taxon>
        <taxon>Planctomycetota</taxon>
        <taxon>Planctomycetia</taxon>
        <taxon>Pirellulales</taxon>
        <taxon>Lacipirellulaceae</taxon>
        <taxon>Botrimarina</taxon>
    </lineage>
</organism>
<dbReference type="OrthoDB" id="9806837at2"/>
<protein>
    <recommendedName>
        <fullName evidence="3">2-C-methyl-D-erythritol 4-phosphate cytidylyltransferase</fullName>
        <ecNumber evidence="3">2.7.7.60</ecNumber>
    </recommendedName>
    <alternativeName>
        <fullName evidence="3">4-diphosphocytidyl-2C-methyl-D-erythritol synthase</fullName>
    </alternativeName>
    <alternativeName>
        <fullName evidence="3">MEP cytidylyltransferase</fullName>
        <shortName evidence="3">MCT</shortName>
    </alternativeName>
</protein>
<feature type="site" description="Transition state stabilizer" evidence="3">
    <location>
        <position position="16"/>
    </location>
</feature>
<evidence type="ECO:0000256" key="3">
    <source>
        <dbReference type="HAMAP-Rule" id="MF_00108"/>
    </source>
</evidence>
<comment type="catalytic activity">
    <reaction evidence="3">
        <text>2-C-methyl-D-erythritol 4-phosphate + CTP + H(+) = 4-CDP-2-C-methyl-D-erythritol + diphosphate</text>
        <dbReference type="Rhea" id="RHEA:13429"/>
        <dbReference type="ChEBI" id="CHEBI:15378"/>
        <dbReference type="ChEBI" id="CHEBI:33019"/>
        <dbReference type="ChEBI" id="CHEBI:37563"/>
        <dbReference type="ChEBI" id="CHEBI:57823"/>
        <dbReference type="ChEBI" id="CHEBI:58262"/>
        <dbReference type="EC" id="2.7.7.60"/>
    </reaction>
</comment>
<feature type="site" description="Transition state stabilizer" evidence="3">
    <location>
        <position position="24"/>
    </location>
</feature>
<dbReference type="AlphaFoldDB" id="A0A5C5WCY9"/>